<name>A0ABW1NIV4_9ACTN</name>
<dbReference type="InterPro" id="IPR028081">
    <property type="entry name" value="Leu-bd"/>
</dbReference>
<keyword evidence="6" id="KW-1185">Reference proteome</keyword>
<proteinExistence type="inferred from homology"/>
<evidence type="ECO:0000256" key="2">
    <source>
        <dbReference type="ARBA" id="ARBA00022729"/>
    </source>
</evidence>
<dbReference type="SUPFAM" id="SSF53822">
    <property type="entry name" value="Periplasmic binding protein-like I"/>
    <property type="match status" value="1"/>
</dbReference>
<reference evidence="6" key="1">
    <citation type="journal article" date="2019" name="Int. J. Syst. Evol. Microbiol.">
        <title>The Global Catalogue of Microorganisms (GCM) 10K type strain sequencing project: providing services to taxonomists for standard genome sequencing and annotation.</title>
        <authorList>
            <consortium name="The Broad Institute Genomics Platform"/>
            <consortium name="The Broad Institute Genome Sequencing Center for Infectious Disease"/>
            <person name="Wu L."/>
            <person name="Ma J."/>
        </authorList>
    </citation>
    <scope>NUCLEOTIDE SEQUENCE [LARGE SCALE GENOMIC DNA]</scope>
    <source>
        <strain evidence="6">JCM 30346</strain>
    </source>
</reference>
<dbReference type="InterPro" id="IPR028082">
    <property type="entry name" value="Peripla_BP_I"/>
</dbReference>
<organism evidence="5 6">
    <name type="scientific">Sphaerisporangium aureirubrum</name>
    <dbReference type="NCBI Taxonomy" id="1544736"/>
    <lineage>
        <taxon>Bacteria</taxon>
        <taxon>Bacillati</taxon>
        <taxon>Actinomycetota</taxon>
        <taxon>Actinomycetes</taxon>
        <taxon>Streptosporangiales</taxon>
        <taxon>Streptosporangiaceae</taxon>
        <taxon>Sphaerisporangium</taxon>
    </lineage>
</organism>
<evidence type="ECO:0000259" key="4">
    <source>
        <dbReference type="Pfam" id="PF13458"/>
    </source>
</evidence>
<dbReference type="PANTHER" id="PTHR30483:SF6">
    <property type="entry name" value="PERIPLASMIC BINDING PROTEIN OF ABC TRANSPORTER FOR NATURAL AMINO ACIDS"/>
    <property type="match status" value="1"/>
</dbReference>
<keyword evidence="2 3" id="KW-0732">Signal</keyword>
<feature type="domain" description="Leucine-binding protein" evidence="4">
    <location>
        <begin position="36"/>
        <end position="108"/>
    </location>
</feature>
<feature type="signal peptide" evidence="3">
    <location>
        <begin position="1"/>
        <end position="20"/>
    </location>
</feature>
<evidence type="ECO:0000256" key="3">
    <source>
        <dbReference type="SAM" id="SignalP"/>
    </source>
</evidence>
<gene>
    <name evidence="5" type="ORF">ACFP1K_15975</name>
</gene>
<protein>
    <submittedName>
        <fullName evidence="5">ABC transporter substrate-binding protein</fullName>
    </submittedName>
</protein>
<accession>A0ABW1NIV4</accession>
<dbReference type="Proteomes" id="UP001596137">
    <property type="component" value="Unassembled WGS sequence"/>
</dbReference>
<comment type="similarity">
    <text evidence="1">Belongs to the leucine-binding protein family.</text>
</comment>
<dbReference type="InterPro" id="IPR051010">
    <property type="entry name" value="BCAA_transport"/>
</dbReference>
<sequence length="124" mass="12686">MRRRSLAVIGTVLVLGAAAAGCGDGSGSSGGGGDKPIVVGSTLSLTGASAATGQIHKITGEVYVDRLNATGGLLGRKVEWKVVDDQSDQAKVSQLYERLIGQDKVDLTLPAGHHRLGADRRPGP</sequence>
<dbReference type="RefSeq" id="WP_380753229.1">
    <property type="nucleotide sequence ID" value="NZ_JBHSRF010000019.1"/>
</dbReference>
<dbReference type="EMBL" id="JBHSRF010000019">
    <property type="protein sequence ID" value="MFC6082667.1"/>
    <property type="molecule type" value="Genomic_DNA"/>
</dbReference>
<evidence type="ECO:0000313" key="6">
    <source>
        <dbReference type="Proteomes" id="UP001596137"/>
    </source>
</evidence>
<evidence type="ECO:0000313" key="5">
    <source>
        <dbReference type="EMBL" id="MFC6082667.1"/>
    </source>
</evidence>
<dbReference type="PROSITE" id="PS51257">
    <property type="entry name" value="PROKAR_LIPOPROTEIN"/>
    <property type="match status" value="1"/>
</dbReference>
<feature type="chain" id="PRO_5045771499" evidence="3">
    <location>
        <begin position="21"/>
        <end position="124"/>
    </location>
</feature>
<dbReference type="Pfam" id="PF13458">
    <property type="entry name" value="Peripla_BP_6"/>
    <property type="match status" value="1"/>
</dbReference>
<evidence type="ECO:0000256" key="1">
    <source>
        <dbReference type="ARBA" id="ARBA00010062"/>
    </source>
</evidence>
<dbReference type="Gene3D" id="3.40.50.2300">
    <property type="match status" value="1"/>
</dbReference>
<dbReference type="PANTHER" id="PTHR30483">
    <property type="entry name" value="LEUCINE-SPECIFIC-BINDING PROTEIN"/>
    <property type="match status" value="1"/>
</dbReference>
<comment type="caution">
    <text evidence="5">The sequence shown here is derived from an EMBL/GenBank/DDBJ whole genome shotgun (WGS) entry which is preliminary data.</text>
</comment>